<evidence type="ECO:0000256" key="1">
    <source>
        <dbReference type="ARBA" id="ARBA00004431"/>
    </source>
</evidence>
<dbReference type="InterPro" id="IPR038658">
    <property type="entry name" value="SsgB_sf"/>
</dbReference>
<evidence type="ECO:0000313" key="7">
    <source>
        <dbReference type="EMBL" id="MFI1966413.1"/>
    </source>
</evidence>
<dbReference type="InterPro" id="IPR006776">
    <property type="entry name" value="SsgB"/>
</dbReference>
<evidence type="ECO:0000256" key="3">
    <source>
        <dbReference type="ARBA" id="ARBA00022618"/>
    </source>
</evidence>
<keyword evidence="8" id="KW-1185">Reference proteome</keyword>
<comment type="caution">
    <text evidence="7">The sequence shown here is derived from an EMBL/GenBank/DDBJ whole genome shotgun (WGS) entry which is preliminary data.</text>
</comment>
<evidence type="ECO:0000256" key="5">
    <source>
        <dbReference type="ARBA" id="ARBA00023210"/>
    </source>
</evidence>
<evidence type="ECO:0000256" key="2">
    <source>
        <dbReference type="ARBA" id="ARBA00009323"/>
    </source>
</evidence>
<keyword evidence="6" id="KW-0131">Cell cycle</keyword>
<reference evidence="7 8" key="1">
    <citation type="submission" date="2024-10" db="EMBL/GenBank/DDBJ databases">
        <title>The Natural Products Discovery Center: Release of the First 8490 Sequenced Strains for Exploring Actinobacteria Biosynthetic Diversity.</title>
        <authorList>
            <person name="Kalkreuter E."/>
            <person name="Kautsar S.A."/>
            <person name="Yang D."/>
            <person name="Bader C.D."/>
            <person name="Teijaro C.N."/>
            <person name="Fluegel L."/>
            <person name="Davis C.M."/>
            <person name="Simpson J.R."/>
            <person name="Lauterbach L."/>
            <person name="Steele A.D."/>
            <person name="Gui C."/>
            <person name="Meng S."/>
            <person name="Li G."/>
            <person name="Viehrig K."/>
            <person name="Ye F."/>
            <person name="Su P."/>
            <person name="Kiefer A.F."/>
            <person name="Nichols A."/>
            <person name="Cepeda A.J."/>
            <person name="Yan W."/>
            <person name="Fan B."/>
            <person name="Jiang Y."/>
            <person name="Adhikari A."/>
            <person name="Zheng C.-J."/>
            <person name="Schuster L."/>
            <person name="Cowan T.M."/>
            <person name="Smanski M.J."/>
            <person name="Chevrette M.G."/>
            <person name="De Carvalho L.P.S."/>
            <person name="Shen B."/>
        </authorList>
    </citation>
    <scope>NUCLEOTIDE SEQUENCE [LARGE SCALE GENOMIC DNA]</scope>
    <source>
        <strain evidence="7 8">NPDC020327</strain>
    </source>
</reference>
<protein>
    <submittedName>
        <fullName evidence="7">SsgA family sporulation/cell division regulator</fullName>
    </submittedName>
</protein>
<accession>A0ABW7UV00</accession>
<evidence type="ECO:0000313" key="8">
    <source>
        <dbReference type="Proteomes" id="UP001611548"/>
    </source>
</evidence>
<keyword evidence="5" id="KW-0717">Septation</keyword>
<dbReference type="EMBL" id="JBIRWE010000009">
    <property type="protein sequence ID" value="MFI1966413.1"/>
    <property type="molecule type" value="Genomic_DNA"/>
</dbReference>
<keyword evidence="4" id="KW-0749">Sporulation</keyword>
<dbReference type="RefSeq" id="WP_157859082.1">
    <property type="nucleotide sequence ID" value="NZ_JBEZHZ010000028.1"/>
</dbReference>
<sequence>MRDKTVTDQVRMHYLSNDGLAIPCMVRLSYTTAAQFEVLLRIDVADGIHNDWRFSREVLGRGVYEPAGLGDVRVWPVPGSDGAETCISVSGACRQGVSHAVFLCRATDLLRFLIRTYKLVVPGHEVIDFDDALADLLSGE</sequence>
<proteinExistence type="inferred from homology"/>
<organism evidence="7 8">
    <name type="scientific">Streptomyces pathocidini</name>
    <dbReference type="NCBI Taxonomy" id="1650571"/>
    <lineage>
        <taxon>Bacteria</taxon>
        <taxon>Bacillati</taxon>
        <taxon>Actinomycetota</taxon>
        <taxon>Actinomycetes</taxon>
        <taxon>Kitasatosporales</taxon>
        <taxon>Streptomycetaceae</taxon>
        <taxon>Streptomyces</taxon>
    </lineage>
</organism>
<gene>
    <name evidence="7" type="ORF">ACH429_20275</name>
</gene>
<comment type="similarity">
    <text evidence="2">Belongs to the SsgA family.</text>
</comment>
<dbReference type="Proteomes" id="UP001611548">
    <property type="component" value="Unassembled WGS sequence"/>
</dbReference>
<name>A0ABW7UV00_9ACTN</name>
<evidence type="ECO:0000256" key="6">
    <source>
        <dbReference type="ARBA" id="ARBA00023306"/>
    </source>
</evidence>
<comment type="subcellular location">
    <subcellularLocation>
        <location evidence="1">Cell septum</location>
    </subcellularLocation>
</comment>
<dbReference type="Gene3D" id="2.30.31.20">
    <property type="entry name" value="Sporulation-specific cell division protein SsgB"/>
    <property type="match status" value="1"/>
</dbReference>
<keyword evidence="3" id="KW-0132">Cell division</keyword>
<dbReference type="Pfam" id="PF04686">
    <property type="entry name" value="SsgA"/>
    <property type="match status" value="1"/>
</dbReference>
<evidence type="ECO:0000256" key="4">
    <source>
        <dbReference type="ARBA" id="ARBA00022969"/>
    </source>
</evidence>